<evidence type="ECO:0000256" key="1">
    <source>
        <dbReference type="ARBA" id="ARBA00004141"/>
    </source>
</evidence>
<evidence type="ECO:0000256" key="3">
    <source>
        <dbReference type="ARBA" id="ARBA00022679"/>
    </source>
</evidence>
<dbReference type="GO" id="GO:0016020">
    <property type="term" value="C:membrane"/>
    <property type="evidence" value="ECO:0007669"/>
    <property type="project" value="UniProtKB-SubCell"/>
</dbReference>
<dbReference type="Gene3D" id="3.40.50.720">
    <property type="entry name" value="NAD(P)-binding Rossmann-like Domain"/>
    <property type="match status" value="1"/>
</dbReference>
<dbReference type="NCBIfam" id="TIGR03025">
    <property type="entry name" value="EPS_sugtrans"/>
    <property type="match status" value="1"/>
</dbReference>
<dbReference type="AlphaFoldDB" id="A0A1F7XNY6"/>
<sequence length="457" mass="52141">MRVNGASKIALSLKATDSLMAAVAFFTAYYLRNYGPFRLFLESIQPLKVYLAALPFAILLLLLVYNIFGLYDQTKRSKVFPESFLVIKATSFWVLLIMVGSYLYKYDYSRIIVIVFYLFTLLFISLGRNLFRIIEQKYYRQGYSLVKILIIGAGPPGRQLARKLGDFSQIGYRLVGFLDDRAQSRKHFPVIGKVKDIARVINKYAVDEVYITDPTLAHSKVLDLMTKVSKKNLRFRVVSSIFDLVSGTVDVARLESIPSLELWRSQQGFWPGYPKRIFDLIFASILYVAISPLWLFISCAIIISDGSPAVLKQKRVGRGGKVFNMLKFRTMKKNTPKYADPPGSLNDERITAIGKFLRKTSLDELPQLINVIAGSMSMVGPRPEMPQKVAKYSKWQKKRLEVKPGLTGLWQILGRKDLPLEENLEYDFYYINNQSFFLDMTIIVKTVPLVLLGKGAY</sequence>
<protein>
    <recommendedName>
        <fullName evidence="8">Bacterial sugar transferase domain-containing protein</fullName>
    </recommendedName>
</protein>
<evidence type="ECO:0000256" key="4">
    <source>
        <dbReference type="ARBA" id="ARBA00022692"/>
    </source>
</evidence>
<keyword evidence="5 7" id="KW-1133">Transmembrane helix</keyword>
<dbReference type="GO" id="GO:0016780">
    <property type="term" value="F:phosphotransferase activity, for other substituted phosphate groups"/>
    <property type="evidence" value="ECO:0007669"/>
    <property type="project" value="TreeGrafter"/>
</dbReference>
<feature type="domain" description="Bacterial sugar transferase" evidence="8">
    <location>
        <begin position="275"/>
        <end position="451"/>
    </location>
</feature>
<comment type="similarity">
    <text evidence="2">Belongs to the bacterial sugar transferase family.</text>
</comment>
<feature type="transmembrane region" description="Helical" evidence="7">
    <location>
        <begin position="83"/>
        <end position="104"/>
    </location>
</feature>
<feature type="transmembrane region" description="Helical" evidence="7">
    <location>
        <begin position="12"/>
        <end position="31"/>
    </location>
</feature>
<evidence type="ECO:0000256" key="2">
    <source>
        <dbReference type="ARBA" id="ARBA00006464"/>
    </source>
</evidence>
<feature type="transmembrane region" description="Helical" evidence="7">
    <location>
        <begin position="51"/>
        <end position="71"/>
    </location>
</feature>
<keyword evidence="3" id="KW-0808">Transferase</keyword>
<dbReference type="PANTHER" id="PTHR30576:SF0">
    <property type="entry name" value="UNDECAPRENYL-PHOSPHATE N-ACETYLGALACTOSAMINYL 1-PHOSPHATE TRANSFERASE-RELATED"/>
    <property type="match status" value="1"/>
</dbReference>
<reference evidence="9 10" key="1">
    <citation type="journal article" date="2016" name="Nat. Commun.">
        <title>Thousands of microbial genomes shed light on interconnected biogeochemical processes in an aquifer system.</title>
        <authorList>
            <person name="Anantharaman K."/>
            <person name="Brown C.T."/>
            <person name="Hug L.A."/>
            <person name="Sharon I."/>
            <person name="Castelle C.J."/>
            <person name="Probst A.J."/>
            <person name="Thomas B.C."/>
            <person name="Singh A."/>
            <person name="Wilkins M.J."/>
            <person name="Karaoz U."/>
            <person name="Brodie E.L."/>
            <person name="Williams K.H."/>
            <person name="Hubbard S.S."/>
            <person name="Banfield J.F."/>
        </authorList>
    </citation>
    <scope>NUCLEOTIDE SEQUENCE [LARGE SCALE GENOMIC DNA]</scope>
</reference>
<dbReference type="InterPro" id="IPR017475">
    <property type="entry name" value="EPS_sugar_tfrase"/>
</dbReference>
<evidence type="ECO:0000313" key="9">
    <source>
        <dbReference type="EMBL" id="OGM15985.1"/>
    </source>
</evidence>
<dbReference type="Pfam" id="PF02397">
    <property type="entry name" value="Bac_transf"/>
    <property type="match status" value="1"/>
</dbReference>
<dbReference type="InterPro" id="IPR036291">
    <property type="entry name" value="NAD(P)-bd_dom_sf"/>
</dbReference>
<organism evidence="9 10">
    <name type="scientific">Candidatus Woesebacteria bacterium RBG_16_42_24</name>
    <dbReference type="NCBI Taxonomy" id="1802485"/>
    <lineage>
        <taxon>Bacteria</taxon>
        <taxon>Candidatus Woeseibacteriota</taxon>
    </lineage>
</organism>
<dbReference type="STRING" id="1802485.A2V97_04440"/>
<dbReference type="PANTHER" id="PTHR30576">
    <property type="entry name" value="COLANIC BIOSYNTHESIS UDP-GLUCOSE LIPID CARRIER TRANSFERASE"/>
    <property type="match status" value="1"/>
</dbReference>
<dbReference type="Proteomes" id="UP000177382">
    <property type="component" value="Unassembled WGS sequence"/>
</dbReference>
<comment type="caution">
    <text evidence="9">The sequence shown here is derived from an EMBL/GenBank/DDBJ whole genome shotgun (WGS) entry which is preliminary data.</text>
</comment>
<feature type="transmembrane region" description="Helical" evidence="7">
    <location>
        <begin position="280"/>
        <end position="303"/>
    </location>
</feature>
<keyword evidence="4 7" id="KW-0812">Transmembrane</keyword>
<dbReference type="InterPro" id="IPR003362">
    <property type="entry name" value="Bact_transf"/>
</dbReference>
<feature type="transmembrane region" description="Helical" evidence="7">
    <location>
        <begin position="110"/>
        <end position="131"/>
    </location>
</feature>
<dbReference type="Pfam" id="PF13727">
    <property type="entry name" value="CoA_binding_3"/>
    <property type="match status" value="1"/>
</dbReference>
<proteinExistence type="inferred from homology"/>
<comment type="subcellular location">
    <subcellularLocation>
        <location evidence="1">Membrane</location>
        <topology evidence="1">Multi-pass membrane protein</topology>
    </subcellularLocation>
</comment>
<dbReference type="EMBL" id="MGFX01000001">
    <property type="protein sequence ID" value="OGM15985.1"/>
    <property type="molecule type" value="Genomic_DNA"/>
</dbReference>
<evidence type="ECO:0000256" key="5">
    <source>
        <dbReference type="ARBA" id="ARBA00022989"/>
    </source>
</evidence>
<keyword evidence="6 7" id="KW-0472">Membrane</keyword>
<evidence type="ECO:0000256" key="6">
    <source>
        <dbReference type="ARBA" id="ARBA00023136"/>
    </source>
</evidence>
<accession>A0A1F7XNY6</accession>
<evidence type="ECO:0000256" key="7">
    <source>
        <dbReference type="SAM" id="Phobius"/>
    </source>
</evidence>
<name>A0A1F7XNY6_9BACT</name>
<evidence type="ECO:0000259" key="8">
    <source>
        <dbReference type="Pfam" id="PF02397"/>
    </source>
</evidence>
<dbReference type="SUPFAM" id="SSF51735">
    <property type="entry name" value="NAD(P)-binding Rossmann-fold domains"/>
    <property type="match status" value="1"/>
</dbReference>
<evidence type="ECO:0000313" key="10">
    <source>
        <dbReference type="Proteomes" id="UP000177382"/>
    </source>
</evidence>
<gene>
    <name evidence="9" type="ORF">A2V97_04440</name>
</gene>